<reference evidence="2 3" key="1">
    <citation type="submission" date="2016-10" db="EMBL/GenBank/DDBJ databases">
        <title>Genome sequence of the basidiomycete white-rot fungus Trametes pubescens.</title>
        <authorList>
            <person name="Makela M.R."/>
            <person name="Granchi Z."/>
            <person name="Peng M."/>
            <person name="De Vries R.P."/>
            <person name="Grigoriev I."/>
            <person name="Riley R."/>
            <person name="Hilden K."/>
        </authorList>
    </citation>
    <scope>NUCLEOTIDE SEQUENCE [LARGE SCALE GENOMIC DNA]</scope>
    <source>
        <strain evidence="2 3">FBCC735</strain>
    </source>
</reference>
<dbReference type="Gene3D" id="3.60.110.10">
    <property type="entry name" value="Carbon-nitrogen hydrolase"/>
    <property type="match status" value="1"/>
</dbReference>
<dbReference type="EMBL" id="MNAD01001650">
    <property type="protein sequence ID" value="OJT02713.1"/>
    <property type="molecule type" value="Genomic_DNA"/>
</dbReference>
<evidence type="ECO:0000256" key="1">
    <source>
        <dbReference type="SAM" id="Phobius"/>
    </source>
</evidence>
<dbReference type="OrthoDB" id="2626014at2759"/>
<dbReference type="OMA" id="PARTWHP"/>
<keyword evidence="3" id="KW-1185">Reference proteome</keyword>
<evidence type="ECO:0000313" key="3">
    <source>
        <dbReference type="Proteomes" id="UP000184267"/>
    </source>
</evidence>
<dbReference type="SUPFAM" id="SSF56317">
    <property type="entry name" value="Carbon-nitrogen hydrolase"/>
    <property type="match status" value="1"/>
</dbReference>
<sequence length="595" mass="62957">MSLASIPIRHPSRVYLTLGPLLALGALTPTPSLPPLILLLVVLRLQAATLIPRRNWSGAVAQVICVSLATGIVHAAASLHALSTPFTSLIVLAGLSTVTTSIAAGAIAAGYYTERASQTHWARATLFPATWATTWAAVERGSPIGQLATWSPVVNIGGYGWLRQVGGQATINWVVAAWAVVIADVAGAWMMGPDGEKEPGSEEQDVVSLVDDVPLVRHVPKARSAISAKARRTLVMAAVLMALAVPSYMVSDVPPPVSAPDVTPFGVACAMPYPQRNGHATGPPSLKDYVAESKTLQSQAKIILWPESAVHFTAAGEREEAFAKISHQIANGTYYGIGFEEVVHTESPDGVWKAGMRRNGLVLLGWEGVVYEYYKRNLVPIAESFSLTPSNEQPSLFTMQLPHPKSWTAPQWAPGPNFTRPIDITASICLDFTTASSFAGLPARPALILAPARTWHPSVGLAMWEQAKARAEETGSMVLWCDGGAGGVSGLAGRGMHAFRQAGPGSWAQTVSVPWPFDQRRTVFAEGGTSAALAAVWAVAGMAWMAGAVAGQVGDRERGAGRAMASLTGAVQRALVAFRNLGAREGRGEERPLLD</sequence>
<dbReference type="AlphaFoldDB" id="A0A1M2V572"/>
<evidence type="ECO:0008006" key="4">
    <source>
        <dbReference type="Google" id="ProtNLM"/>
    </source>
</evidence>
<accession>A0A1M2V572</accession>
<proteinExistence type="predicted"/>
<feature type="transmembrane region" description="Helical" evidence="1">
    <location>
        <begin position="55"/>
        <end position="77"/>
    </location>
</feature>
<keyword evidence="1" id="KW-0812">Transmembrane</keyword>
<name>A0A1M2V572_TRAPU</name>
<organism evidence="2 3">
    <name type="scientific">Trametes pubescens</name>
    <name type="common">White-rot fungus</name>
    <dbReference type="NCBI Taxonomy" id="154538"/>
    <lineage>
        <taxon>Eukaryota</taxon>
        <taxon>Fungi</taxon>
        <taxon>Dikarya</taxon>
        <taxon>Basidiomycota</taxon>
        <taxon>Agaricomycotina</taxon>
        <taxon>Agaricomycetes</taxon>
        <taxon>Polyporales</taxon>
        <taxon>Polyporaceae</taxon>
        <taxon>Trametes</taxon>
    </lineage>
</organism>
<dbReference type="STRING" id="154538.A0A1M2V572"/>
<keyword evidence="1" id="KW-0472">Membrane</keyword>
<dbReference type="Proteomes" id="UP000184267">
    <property type="component" value="Unassembled WGS sequence"/>
</dbReference>
<gene>
    <name evidence="2" type="ORF">TRAPUB_6707</name>
</gene>
<dbReference type="InterPro" id="IPR036526">
    <property type="entry name" value="C-N_Hydrolase_sf"/>
</dbReference>
<feature type="transmembrane region" description="Helical" evidence="1">
    <location>
        <begin position="20"/>
        <end position="43"/>
    </location>
</feature>
<protein>
    <recommendedName>
        <fullName evidence="4">CN hydrolase domain-containing protein</fullName>
    </recommendedName>
</protein>
<feature type="transmembrane region" description="Helical" evidence="1">
    <location>
        <begin position="89"/>
        <end position="113"/>
    </location>
</feature>
<comment type="caution">
    <text evidence="2">The sequence shown here is derived from an EMBL/GenBank/DDBJ whole genome shotgun (WGS) entry which is preliminary data.</text>
</comment>
<evidence type="ECO:0000313" key="2">
    <source>
        <dbReference type="EMBL" id="OJT02713.1"/>
    </source>
</evidence>
<keyword evidence="1" id="KW-1133">Transmembrane helix</keyword>